<dbReference type="OMA" id="RLCKHGD"/>
<dbReference type="Pfam" id="PF04815">
    <property type="entry name" value="Sec23_helical"/>
    <property type="match status" value="1"/>
</dbReference>
<proteinExistence type="inferred from homology"/>
<dbReference type="PaxDb" id="353153-Q4D7L4"/>
<dbReference type="eggNOG" id="KOG1985">
    <property type="taxonomic scope" value="Eukaryota"/>
</dbReference>
<dbReference type="KEGG" id="tcr:509453.70"/>
<dbReference type="Pfam" id="PF04810">
    <property type="entry name" value="zf-Sec23_Sec24"/>
    <property type="match status" value="1"/>
</dbReference>
<dbReference type="InParanoid" id="Q4D7L4"/>
<feature type="domain" description="Sec23/Sec24 beta-sandwich" evidence="9">
    <location>
        <begin position="711"/>
        <end position="794"/>
    </location>
</feature>
<dbReference type="Gene3D" id="3.40.50.410">
    <property type="entry name" value="von Willebrand factor, type A domain"/>
    <property type="match status" value="1"/>
</dbReference>
<dbReference type="InterPro" id="IPR029006">
    <property type="entry name" value="ADF-H/Gelsolin-like_dom_sf"/>
</dbReference>
<dbReference type="Gene3D" id="3.40.20.10">
    <property type="entry name" value="Severin"/>
    <property type="match status" value="1"/>
</dbReference>
<feature type="compositionally biased region" description="Polar residues" evidence="4">
    <location>
        <begin position="117"/>
        <end position="126"/>
    </location>
</feature>
<dbReference type="RefSeq" id="XP_810371.1">
    <property type="nucleotide sequence ID" value="XM_805278.1"/>
</dbReference>
<keyword evidence="5" id="KW-1133">Transmembrane helix</keyword>
<dbReference type="SUPFAM" id="SSF53300">
    <property type="entry name" value="vWA-like"/>
    <property type="match status" value="1"/>
</dbReference>
<feature type="compositionally biased region" description="Polar residues" evidence="4">
    <location>
        <begin position="148"/>
        <end position="160"/>
    </location>
</feature>
<dbReference type="GO" id="GO:0090110">
    <property type="term" value="P:COPII-coated vesicle cargo loading"/>
    <property type="evidence" value="ECO:0007669"/>
    <property type="project" value="TreeGrafter"/>
</dbReference>
<feature type="compositionally biased region" description="Polar residues" evidence="4">
    <location>
        <begin position="267"/>
        <end position="277"/>
    </location>
</feature>
<feature type="domain" description="Sec23/Sec24 trunk" evidence="7">
    <location>
        <begin position="470"/>
        <end position="702"/>
    </location>
</feature>
<keyword evidence="2" id="KW-0813">Transport</keyword>
<evidence type="ECO:0000259" key="7">
    <source>
        <dbReference type="Pfam" id="PF04811"/>
    </source>
</evidence>
<keyword evidence="5" id="KW-0812">Transmembrane</keyword>
<dbReference type="Pfam" id="PF04811">
    <property type="entry name" value="Sec23_trunk"/>
    <property type="match status" value="1"/>
</dbReference>
<evidence type="ECO:0000259" key="9">
    <source>
        <dbReference type="Pfam" id="PF08033"/>
    </source>
</evidence>
<accession>Q4D7L4</accession>
<feature type="region of interest" description="Disordered" evidence="4">
    <location>
        <begin position="235"/>
        <end position="316"/>
    </location>
</feature>
<feature type="compositionally biased region" description="Low complexity" evidence="4">
    <location>
        <begin position="185"/>
        <end position="214"/>
    </location>
</feature>
<dbReference type="InterPro" id="IPR036175">
    <property type="entry name" value="Sec23/24_helical_dom_sf"/>
</dbReference>
<dbReference type="GO" id="GO:0070971">
    <property type="term" value="C:endoplasmic reticulum exit site"/>
    <property type="evidence" value="ECO:0007669"/>
    <property type="project" value="TreeGrafter"/>
</dbReference>
<evidence type="ECO:0000256" key="5">
    <source>
        <dbReference type="SAM" id="Phobius"/>
    </source>
</evidence>
<dbReference type="SUPFAM" id="SSF82754">
    <property type="entry name" value="C-terminal, gelsolin-like domain of Sec23/24"/>
    <property type="match status" value="1"/>
</dbReference>
<feature type="domain" description="Zinc finger Sec23/Sec24-type" evidence="6">
    <location>
        <begin position="385"/>
        <end position="423"/>
    </location>
</feature>
<dbReference type="InterPro" id="IPR012990">
    <property type="entry name" value="Beta-sandwich_Sec23_24"/>
</dbReference>
<dbReference type="GO" id="GO:0000149">
    <property type="term" value="F:SNARE binding"/>
    <property type="evidence" value="ECO:0007669"/>
    <property type="project" value="TreeGrafter"/>
</dbReference>
<keyword evidence="3" id="KW-0653">Protein transport</keyword>
<keyword evidence="5" id="KW-0472">Membrane</keyword>
<feature type="region of interest" description="Disordered" evidence="4">
    <location>
        <begin position="112"/>
        <end position="214"/>
    </location>
</feature>
<dbReference type="GeneID" id="3541123"/>
<evidence type="ECO:0000259" key="8">
    <source>
        <dbReference type="Pfam" id="PF04815"/>
    </source>
</evidence>
<dbReference type="InterPro" id="IPR036174">
    <property type="entry name" value="Znf_Sec23_Sec24_sf"/>
</dbReference>
<evidence type="ECO:0000259" key="6">
    <source>
        <dbReference type="Pfam" id="PF04810"/>
    </source>
</evidence>
<dbReference type="AlphaFoldDB" id="Q4D7L4"/>
<dbReference type="PANTHER" id="PTHR13803">
    <property type="entry name" value="SEC24-RELATED PROTEIN"/>
    <property type="match status" value="1"/>
</dbReference>
<dbReference type="InterPro" id="IPR006896">
    <property type="entry name" value="Sec23/24_trunk_dom"/>
</dbReference>
<dbReference type="Proteomes" id="UP000002296">
    <property type="component" value="Unassembled WGS sequence"/>
</dbReference>
<keyword evidence="11" id="KW-1185">Reference proteome</keyword>
<comment type="caution">
    <text evidence="10">The sequence shown here is derived from an EMBL/GenBank/DDBJ whole genome shotgun (WGS) entry which is preliminary data.</text>
</comment>
<feature type="domain" description="Sec23/Sec24 helical" evidence="8">
    <location>
        <begin position="805"/>
        <end position="905"/>
    </location>
</feature>
<dbReference type="FunCoup" id="Q4D7L4">
    <property type="interactions" value="697"/>
</dbReference>
<dbReference type="PANTHER" id="PTHR13803:SF4">
    <property type="entry name" value="SECRETORY 24CD, ISOFORM C"/>
    <property type="match status" value="1"/>
</dbReference>
<feature type="transmembrane region" description="Helical" evidence="5">
    <location>
        <begin position="42"/>
        <end position="62"/>
    </location>
</feature>
<dbReference type="SUPFAM" id="SSF81811">
    <property type="entry name" value="Helical domain of Sec23/24"/>
    <property type="match status" value="1"/>
</dbReference>
<feature type="compositionally biased region" description="Polar residues" evidence="4">
    <location>
        <begin position="306"/>
        <end position="316"/>
    </location>
</feature>
<dbReference type="InterPro" id="IPR036465">
    <property type="entry name" value="vWFA_dom_sf"/>
</dbReference>
<dbReference type="Gene3D" id="1.20.120.730">
    <property type="entry name" value="Sec23/Sec24 helical domain"/>
    <property type="match status" value="1"/>
</dbReference>
<feature type="compositionally biased region" description="Low complexity" evidence="4">
    <location>
        <begin position="161"/>
        <end position="174"/>
    </location>
</feature>
<dbReference type="GO" id="GO:0006886">
    <property type="term" value="P:intracellular protein transport"/>
    <property type="evidence" value="ECO:0007669"/>
    <property type="project" value="InterPro"/>
</dbReference>
<dbReference type="Gene3D" id="2.60.40.1670">
    <property type="entry name" value="beta-sandwich domain of Sec23/24"/>
    <property type="match status" value="1"/>
</dbReference>
<evidence type="ECO:0000256" key="3">
    <source>
        <dbReference type="ARBA" id="ARBA00022927"/>
    </source>
</evidence>
<evidence type="ECO:0000256" key="2">
    <source>
        <dbReference type="ARBA" id="ARBA00022448"/>
    </source>
</evidence>
<organism evidence="10 11">
    <name type="scientific">Trypanosoma cruzi (strain CL Brener)</name>
    <dbReference type="NCBI Taxonomy" id="353153"/>
    <lineage>
        <taxon>Eukaryota</taxon>
        <taxon>Discoba</taxon>
        <taxon>Euglenozoa</taxon>
        <taxon>Kinetoplastea</taxon>
        <taxon>Metakinetoplastina</taxon>
        <taxon>Trypanosomatida</taxon>
        <taxon>Trypanosomatidae</taxon>
        <taxon>Trypanosoma</taxon>
        <taxon>Schizotrypanum</taxon>
    </lineage>
</organism>
<feature type="compositionally biased region" description="Low complexity" evidence="4">
    <location>
        <begin position="244"/>
        <end position="260"/>
    </location>
</feature>
<reference evidence="10 11" key="1">
    <citation type="journal article" date="2005" name="Science">
        <title>The genome sequence of Trypanosoma cruzi, etiologic agent of Chagas disease.</title>
        <authorList>
            <person name="El-Sayed N.M."/>
            <person name="Myler P.J."/>
            <person name="Bartholomeu D.C."/>
            <person name="Nilsson D."/>
            <person name="Aggarwal G."/>
            <person name="Tran A.N."/>
            <person name="Ghedin E."/>
            <person name="Worthey E.A."/>
            <person name="Delcher A.L."/>
            <person name="Blandin G."/>
            <person name="Westenberger S.J."/>
            <person name="Caler E."/>
            <person name="Cerqueira G.C."/>
            <person name="Branche C."/>
            <person name="Haas B."/>
            <person name="Anupama A."/>
            <person name="Arner E."/>
            <person name="Aslund L."/>
            <person name="Attipoe P."/>
            <person name="Bontempi E."/>
            <person name="Bringaud F."/>
            <person name="Burton P."/>
            <person name="Cadag E."/>
            <person name="Campbell D.A."/>
            <person name="Carrington M."/>
            <person name="Crabtree J."/>
            <person name="Darban H."/>
            <person name="da Silveira J.F."/>
            <person name="de Jong P."/>
            <person name="Edwards K."/>
            <person name="Englund P.T."/>
            <person name="Fazelina G."/>
            <person name="Feldblyum T."/>
            <person name="Ferella M."/>
            <person name="Frasch A.C."/>
            <person name="Gull K."/>
            <person name="Horn D."/>
            <person name="Hou L."/>
            <person name="Huang Y."/>
            <person name="Kindlund E."/>
            <person name="Klingbeil M."/>
            <person name="Kluge S."/>
            <person name="Koo H."/>
            <person name="Lacerda D."/>
            <person name="Levin M.J."/>
            <person name="Lorenzi H."/>
            <person name="Louie T."/>
            <person name="Machado C.R."/>
            <person name="McCulloch R."/>
            <person name="McKenna A."/>
            <person name="Mizuno Y."/>
            <person name="Mottram J.C."/>
            <person name="Nelson S."/>
            <person name="Ochaya S."/>
            <person name="Osoegawa K."/>
            <person name="Pai G."/>
            <person name="Parsons M."/>
            <person name="Pentony M."/>
            <person name="Pettersson U."/>
            <person name="Pop M."/>
            <person name="Ramirez J.L."/>
            <person name="Rinta J."/>
            <person name="Robertson L."/>
            <person name="Salzberg S.L."/>
            <person name="Sanchez D.O."/>
            <person name="Seyler A."/>
            <person name="Sharma R."/>
            <person name="Shetty J."/>
            <person name="Simpson A.J."/>
            <person name="Sisk E."/>
            <person name="Tammi M.T."/>
            <person name="Tarleton R."/>
            <person name="Teixeira S."/>
            <person name="Van Aken S."/>
            <person name="Vogt C."/>
            <person name="Ward P.N."/>
            <person name="Wickstead B."/>
            <person name="Wortman J."/>
            <person name="White O."/>
            <person name="Fraser C.M."/>
            <person name="Stuart K.D."/>
            <person name="Andersson B."/>
        </authorList>
    </citation>
    <scope>NUCLEOTIDE SEQUENCE [LARGE SCALE GENOMIC DNA]</scope>
    <source>
        <strain evidence="10 11">CL Brener</strain>
    </source>
</reference>
<dbReference type="GO" id="GO:0030127">
    <property type="term" value="C:COPII vesicle coat"/>
    <property type="evidence" value="ECO:0007669"/>
    <property type="project" value="InterPro"/>
</dbReference>
<dbReference type="InterPro" id="IPR006895">
    <property type="entry name" value="Znf_Sec23_Sec24"/>
</dbReference>
<protein>
    <submittedName>
        <fullName evidence="10">Protein transport protein Sec24C, putative</fullName>
    </submittedName>
</protein>
<dbReference type="InterPro" id="IPR006900">
    <property type="entry name" value="Sec23/24_helical_dom"/>
</dbReference>
<dbReference type="Gene3D" id="2.30.30.380">
    <property type="entry name" value="Zn-finger domain of Sec23/24"/>
    <property type="match status" value="1"/>
</dbReference>
<dbReference type="EMBL" id="AAHK01000875">
    <property type="protein sequence ID" value="EAN88520.1"/>
    <property type="molecule type" value="Genomic_DNA"/>
</dbReference>
<dbReference type="STRING" id="353153.Q4D7L4"/>
<dbReference type="Pfam" id="PF08033">
    <property type="entry name" value="Sec23_BS"/>
    <property type="match status" value="1"/>
</dbReference>
<dbReference type="InterPro" id="IPR036180">
    <property type="entry name" value="Gelsolin-like_dom_sf"/>
</dbReference>
<comment type="similarity">
    <text evidence="1">Belongs to the SEC23/SEC24 family. SEC24 subfamily.</text>
</comment>
<name>Q4D7L4_TRYCC</name>
<gene>
    <name evidence="10" type="ORF">Tc00.1047053509453.70</name>
</gene>
<evidence type="ECO:0000256" key="4">
    <source>
        <dbReference type="SAM" id="MobiDB-lite"/>
    </source>
</evidence>
<evidence type="ECO:0000313" key="11">
    <source>
        <dbReference type="Proteomes" id="UP000002296"/>
    </source>
</evidence>
<evidence type="ECO:0000256" key="1">
    <source>
        <dbReference type="ARBA" id="ARBA00008334"/>
    </source>
</evidence>
<dbReference type="SMR" id="Q4D7L4"/>
<dbReference type="GO" id="GO:0008270">
    <property type="term" value="F:zinc ion binding"/>
    <property type="evidence" value="ECO:0007669"/>
    <property type="project" value="InterPro"/>
</dbReference>
<evidence type="ECO:0000313" key="10">
    <source>
        <dbReference type="EMBL" id="EAN88520.1"/>
    </source>
</evidence>
<dbReference type="InterPro" id="IPR050550">
    <property type="entry name" value="SEC23_SEC24_subfamily"/>
</dbReference>
<dbReference type="SUPFAM" id="SSF82919">
    <property type="entry name" value="Zn-finger domain of Sec23/24"/>
    <property type="match status" value="1"/>
</dbReference>
<feature type="compositionally biased region" description="Pro residues" evidence="4">
    <location>
        <begin position="175"/>
        <end position="184"/>
    </location>
</feature>
<dbReference type="SUPFAM" id="SSF81995">
    <property type="entry name" value="beta-sandwich domain of Sec23/24"/>
    <property type="match status" value="1"/>
</dbReference>
<sequence>MNNGGTTTAMCADTALPLPHPILSSPPILPFFLLCDGRVCRCASRCVVSFFIVSLFPLLFFIPKPPPSPTTTTTTKVGYMYYPYGGAQQQQQLLDQQQQNYYYYPQGQQEQAGVPPTSWQQYTNPQHGGAMHNGLQLPGQYHDPYVSATPNGVQSYSNYYPTPNYPQQQQQQQQPLPPPPPAPQMHPQQPQLPQQQVQQYPHQDATTTTTAATTTNNAAASTSLISSTGAIPFANSQTDASGMQLPTQQHAYQAQQRPQAGAFPSGNYPTQQEQCNSVVGRCARPPPRRSVDLKSAPNPRRDISQKPGNQEIQTSSGQLPLSATGFFAVDDGNASPKFFRPTTNSVPAEERLVKDSKIFFGAVLAPLCRPLYPREEVPLVEGRPPVRCFRCRAYISCHARFVDMGRCWVCPFCNMANEVENEYFCNLDARNQRLDRAEKPELSRGSVEYDVGPYPDYALRDEKDAPIPARPLHYLFLLDVSQKAVSSFLPDYVDALMHSLHEMAQQYPQCRVAFITYASTLQFYNVRHPRMPQLIVADVDNPFVPLPFTSLCWLTLGTELDLVDAFLMRLMEYAQDLRETDSVMGAAVHAATLVLAGQHGGHVILCGHKAPHRGIGALKLREQHLLYGTDKEKDLLRPIEGFWRTTATACAKQQISFDLHMFADQYCELVTISQPCHLSNGRVHLFSNYDRETDATKVQAVMNQALLEEAGYAGILRVRCSSGVRVQAYHGHFMSQDSHDMDLAHVQGSSTFFVEFAHEGKLEKTSYAYFQTALLYTTRGGERRVRVHSVRMSVVTTLSGVFEADLEATLMGYIHEAIGNAVNKGLQYARSTAQDRVLKMLVAYRRVCTSNATSSLLMPSRLRLIPLFVLSFMKADALVEGTTVPIDDRVQKLFLLMTIPMHQCVTYLYPTLYAVHHLLSEPTSGVIDPETGHCVLPGWQQLIFDSITTDGVYVLCDEQARIVYLWIGSSVLPEVSLELFGTTNALEVGRTVFFENFGERLKNVLYACLMRDDGMRRFVILHEKDRGEEAFFRQFKEENEGGSMGYDQLLVHLHREVKKSIA</sequence>